<dbReference type="EnsemblProtists" id="HpaT812169">
    <property type="protein sequence ID" value="HpaP812169"/>
    <property type="gene ID" value="HpaG812169"/>
</dbReference>
<proteinExistence type="predicted"/>
<dbReference type="InParanoid" id="M4BZZ4"/>
<dbReference type="VEuPathDB" id="FungiDB:HpaG812169"/>
<reference evidence="2" key="1">
    <citation type="journal article" date="2010" name="Science">
        <title>Signatures of adaptation to obligate biotrophy in the Hyaloperonospora arabidopsidis genome.</title>
        <authorList>
            <person name="Baxter L."/>
            <person name="Tripathy S."/>
            <person name="Ishaque N."/>
            <person name="Boot N."/>
            <person name="Cabral A."/>
            <person name="Kemen E."/>
            <person name="Thines M."/>
            <person name="Ah-Fong A."/>
            <person name="Anderson R."/>
            <person name="Badejoko W."/>
            <person name="Bittner-Eddy P."/>
            <person name="Boore J.L."/>
            <person name="Chibucos M.C."/>
            <person name="Coates M."/>
            <person name="Dehal P."/>
            <person name="Delehaunty K."/>
            <person name="Dong S."/>
            <person name="Downton P."/>
            <person name="Dumas B."/>
            <person name="Fabro G."/>
            <person name="Fronick C."/>
            <person name="Fuerstenberg S.I."/>
            <person name="Fulton L."/>
            <person name="Gaulin E."/>
            <person name="Govers F."/>
            <person name="Hughes L."/>
            <person name="Humphray S."/>
            <person name="Jiang R.H."/>
            <person name="Judelson H."/>
            <person name="Kamoun S."/>
            <person name="Kyung K."/>
            <person name="Meijer H."/>
            <person name="Minx P."/>
            <person name="Morris P."/>
            <person name="Nelson J."/>
            <person name="Phuntumart V."/>
            <person name="Qutob D."/>
            <person name="Rehmany A."/>
            <person name="Rougon-Cardoso A."/>
            <person name="Ryden P."/>
            <person name="Torto-Alalibo T."/>
            <person name="Studholme D."/>
            <person name="Wang Y."/>
            <person name="Win J."/>
            <person name="Wood J."/>
            <person name="Clifton S.W."/>
            <person name="Rogers J."/>
            <person name="Van den Ackerveken G."/>
            <person name="Jones J.D."/>
            <person name="McDowell J.M."/>
            <person name="Beynon J."/>
            <person name="Tyler B.M."/>
        </authorList>
    </citation>
    <scope>NUCLEOTIDE SEQUENCE [LARGE SCALE GENOMIC DNA]</scope>
    <source>
        <strain evidence="2">Emoy2</strain>
    </source>
</reference>
<evidence type="ECO:0000313" key="2">
    <source>
        <dbReference type="Proteomes" id="UP000011713"/>
    </source>
</evidence>
<reference evidence="1" key="2">
    <citation type="submission" date="2015-06" db="UniProtKB">
        <authorList>
            <consortium name="EnsemblProtists"/>
        </authorList>
    </citation>
    <scope>IDENTIFICATION</scope>
    <source>
        <strain evidence="1">Emoy2</strain>
    </source>
</reference>
<dbReference type="AlphaFoldDB" id="M4BZZ4"/>
<accession>M4BZZ4</accession>
<organism evidence="1 2">
    <name type="scientific">Hyaloperonospora arabidopsidis (strain Emoy2)</name>
    <name type="common">Downy mildew agent</name>
    <name type="synonym">Peronospora arabidopsidis</name>
    <dbReference type="NCBI Taxonomy" id="559515"/>
    <lineage>
        <taxon>Eukaryota</taxon>
        <taxon>Sar</taxon>
        <taxon>Stramenopiles</taxon>
        <taxon>Oomycota</taxon>
        <taxon>Peronosporomycetes</taxon>
        <taxon>Peronosporales</taxon>
        <taxon>Peronosporaceae</taxon>
        <taxon>Hyaloperonospora</taxon>
    </lineage>
</organism>
<sequence length="78" mass="8604">MFVFPDYYLYCTKNHYLTSAPSSSLVPVTGHQSNTLDNQCGATITSSSASGASLHLCKHAEEGKQLKMDYLLVKVKLY</sequence>
<protein>
    <submittedName>
        <fullName evidence="1">Uncharacterized protein</fullName>
    </submittedName>
</protein>
<keyword evidence="2" id="KW-1185">Reference proteome</keyword>
<dbReference type="Proteomes" id="UP000011713">
    <property type="component" value="Unassembled WGS sequence"/>
</dbReference>
<name>M4BZZ4_HYAAE</name>
<dbReference type="EMBL" id="JH598068">
    <property type="status" value="NOT_ANNOTATED_CDS"/>
    <property type="molecule type" value="Genomic_DNA"/>
</dbReference>
<dbReference type="HOGENOM" id="CLU_2627194_0_0_1"/>
<evidence type="ECO:0000313" key="1">
    <source>
        <dbReference type="EnsemblProtists" id="HpaP812169"/>
    </source>
</evidence>